<evidence type="ECO:0000313" key="3">
    <source>
        <dbReference type="Proteomes" id="UP000184310"/>
    </source>
</evidence>
<feature type="domain" description="LexA repressor DNA-binding" evidence="1">
    <location>
        <begin position="78"/>
        <end position="140"/>
    </location>
</feature>
<organism evidence="2 3">
    <name type="scientific">Clostridium cavendishii DSM 21758</name>
    <dbReference type="NCBI Taxonomy" id="1121302"/>
    <lineage>
        <taxon>Bacteria</taxon>
        <taxon>Bacillati</taxon>
        <taxon>Bacillota</taxon>
        <taxon>Clostridia</taxon>
        <taxon>Eubacteriales</taxon>
        <taxon>Clostridiaceae</taxon>
        <taxon>Clostridium</taxon>
    </lineage>
</organism>
<name>A0A1M6GIJ7_9CLOT</name>
<evidence type="ECO:0000259" key="1">
    <source>
        <dbReference type="Pfam" id="PF01726"/>
    </source>
</evidence>
<dbReference type="Pfam" id="PF01726">
    <property type="entry name" value="LexA_DNA_bind"/>
    <property type="match status" value="1"/>
</dbReference>
<keyword evidence="3" id="KW-1185">Reference proteome</keyword>
<dbReference type="SUPFAM" id="SSF46785">
    <property type="entry name" value="Winged helix' DNA-binding domain"/>
    <property type="match status" value="1"/>
</dbReference>
<dbReference type="GO" id="GO:0006508">
    <property type="term" value="P:proteolysis"/>
    <property type="evidence" value="ECO:0007669"/>
    <property type="project" value="InterPro"/>
</dbReference>
<gene>
    <name evidence="2" type="ORF">SAMN02745163_01298</name>
</gene>
<evidence type="ECO:0000313" key="2">
    <source>
        <dbReference type="EMBL" id="SHJ09749.1"/>
    </source>
</evidence>
<dbReference type="STRING" id="1121302.SAMN02745163_01298"/>
<dbReference type="InterPro" id="IPR036390">
    <property type="entry name" value="WH_DNA-bd_sf"/>
</dbReference>
<dbReference type="AlphaFoldDB" id="A0A1M6GIJ7"/>
<protein>
    <submittedName>
        <fullName evidence="2">LexA DNA binding domain-containing protein</fullName>
    </submittedName>
</protein>
<reference evidence="2 3" key="1">
    <citation type="submission" date="2016-11" db="EMBL/GenBank/DDBJ databases">
        <authorList>
            <person name="Jaros S."/>
            <person name="Januszkiewicz K."/>
            <person name="Wedrychowicz H."/>
        </authorList>
    </citation>
    <scope>NUCLEOTIDE SEQUENCE [LARGE SCALE GENOMIC DNA]</scope>
    <source>
        <strain evidence="2 3">DSM 21758</strain>
    </source>
</reference>
<dbReference type="EMBL" id="FQZB01000006">
    <property type="protein sequence ID" value="SHJ09749.1"/>
    <property type="molecule type" value="Genomic_DNA"/>
</dbReference>
<dbReference type="InterPro" id="IPR006199">
    <property type="entry name" value="LexA_DNA-bd_dom"/>
</dbReference>
<dbReference type="Proteomes" id="UP000184310">
    <property type="component" value="Unassembled WGS sequence"/>
</dbReference>
<sequence length="147" mass="17043">MNLEKCSTEDIIIELTKRYKDNIEVFNISKDDVLYLGNDRLIYKVYDKQELRVILLKNAFERPISLYNVNKSDYEENAMTPSQEEIYKAIKDFININGYPPTIRELCDITGRSSTATVYGIIKRLKSKGFLENKADASRTLQVKKSC</sequence>
<dbReference type="InterPro" id="IPR036388">
    <property type="entry name" value="WH-like_DNA-bd_sf"/>
</dbReference>
<dbReference type="OrthoDB" id="1956263at2"/>
<dbReference type="RefSeq" id="WP_159433212.1">
    <property type="nucleotide sequence ID" value="NZ_FQZB01000006.1"/>
</dbReference>
<dbReference type="GO" id="GO:0004252">
    <property type="term" value="F:serine-type endopeptidase activity"/>
    <property type="evidence" value="ECO:0007669"/>
    <property type="project" value="InterPro"/>
</dbReference>
<dbReference type="Gene3D" id="1.10.10.10">
    <property type="entry name" value="Winged helix-like DNA-binding domain superfamily/Winged helix DNA-binding domain"/>
    <property type="match status" value="1"/>
</dbReference>
<accession>A0A1M6GIJ7</accession>
<proteinExistence type="predicted"/>